<feature type="non-terminal residue" evidence="6">
    <location>
        <position position="1"/>
    </location>
</feature>
<organism evidence="6 7">
    <name type="scientific">Sporidiobolus salmonicolor</name>
    <name type="common">Yeast-like fungus</name>
    <name type="synonym">Sporobolomyces salmonicolor</name>
    <dbReference type="NCBI Taxonomy" id="5005"/>
    <lineage>
        <taxon>Eukaryota</taxon>
        <taxon>Fungi</taxon>
        <taxon>Dikarya</taxon>
        <taxon>Basidiomycota</taxon>
        <taxon>Pucciniomycotina</taxon>
        <taxon>Microbotryomycetes</taxon>
        <taxon>Sporidiobolales</taxon>
        <taxon>Sporidiobolaceae</taxon>
        <taxon>Sporobolomyces</taxon>
    </lineage>
</organism>
<gene>
    <name evidence="6" type="primary">SPOSA6832_03044</name>
</gene>
<dbReference type="InterPro" id="IPR004372">
    <property type="entry name" value="Ac/propionate_kinase"/>
</dbReference>
<dbReference type="EMBL" id="CENE01000013">
    <property type="protein sequence ID" value="CEQ41328.1"/>
    <property type="molecule type" value="Genomic_DNA"/>
</dbReference>
<dbReference type="Gene3D" id="3.30.420.40">
    <property type="match status" value="3"/>
</dbReference>
<dbReference type="AlphaFoldDB" id="A0A0D6ENK5"/>
<name>A0A0D6ENK5_SPOSA</name>
<evidence type="ECO:0000256" key="2">
    <source>
        <dbReference type="ARBA" id="ARBA00022741"/>
    </source>
</evidence>
<accession>A0A0D6ENK5</accession>
<evidence type="ECO:0000256" key="5">
    <source>
        <dbReference type="SAM" id="MobiDB-lite"/>
    </source>
</evidence>
<evidence type="ECO:0000256" key="4">
    <source>
        <dbReference type="ARBA" id="ARBA00022840"/>
    </source>
</evidence>
<evidence type="ECO:0000313" key="6">
    <source>
        <dbReference type="EMBL" id="CEQ41328.1"/>
    </source>
</evidence>
<dbReference type="HAMAP" id="MF_00020">
    <property type="entry name" value="Acetate_kinase"/>
    <property type="match status" value="1"/>
</dbReference>
<dbReference type="PRINTS" id="PR00471">
    <property type="entry name" value="ACETATEKNASE"/>
</dbReference>
<dbReference type="Pfam" id="PF00871">
    <property type="entry name" value="Acetate_kinase"/>
    <property type="match status" value="1"/>
</dbReference>
<dbReference type="OrthoDB" id="67445at2759"/>
<dbReference type="InterPro" id="IPR000890">
    <property type="entry name" value="Aliphatic_acid_kin_short-chain"/>
</dbReference>
<dbReference type="InterPro" id="IPR043129">
    <property type="entry name" value="ATPase_NBD"/>
</dbReference>
<keyword evidence="4" id="KW-0067">ATP-binding</keyword>
<keyword evidence="3" id="KW-0418">Kinase</keyword>
<reference evidence="7" key="1">
    <citation type="submission" date="2015-02" db="EMBL/GenBank/DDBJ databases">
        <authorList>
            <person name="Gon?alves P."/>
        </authorList>
    </citation>
    <scope>NUCLEOTIDE SEQUENCE [LARGE SCALE GENOMIC DNA]</scope>
</reference>
<dbReference type="Proteomes" id="UP000243876">
    <property type="component" value="Unassembled WGS sequence"/>
</dbReference>
<dbReference type="GO" id="GO:0005524">
    <property type="term" value="F:ATP binding"/>
    <property type="evidence" value="ECO:0007669"/>
    <property type="project" value="UniProtKB-KW"/>
</dbReference>
<sequence length="449" mass="49075">VVVVGQASNVQGDEPASYVFQHAPLSSFSESKEPPKLSEKREQTLEKNTSYEGVFDEILKDVTDDDVLGEGGKDRLRLVAHRIVHGGTADGLILIRHGDKDEQEVLDKMEEVSAFAPLHVCPVQVRSRSYRLGFDGFRAQNHHAMLIVKTCLQSLPSATSVLCFDTLFHRSIPLYRRTYALSTPTHKTPVPLIKYGFHGLSYGSIVRQMAGELGKKVEDVNLVIAHLGSGGSCCLIQGGESRSTSMGLTPLEGLPGGTRSGTVDPSLIFHHTPDCSGTVKWSGRDITKGEYVLNKESGFRALCGTSNFGTITARAFPHSEGDAEASNEELQSARLTYALYVDRLLAYLSPYLVALFSSPAPHNTLDGLVFSGGIGEKASKLREDVLNHFKWVEELAATGGGVDKERNEKGKGRREITKEGSKVRAWVVETNEEDEMVRLAGEEMDKADK</sequence>
<dbReference type="PANTHER" id="PTHR21060">
    <property type="entry name" value="ACETATE KINASE"/>
    <property type="match status" value="1"/>
</dbReference>
<evidence type="ECO:0000256" key="1">
    <source>
        <dbReference type="ARBA" id="ARBA00022679"/>
    </source>
</evidence>
<keyword evidence="1" id="KW-0808">Transferase</keyword>
<dbReference type="SUPFAM" id="SSF53067">
    <property type="entry name" value="Actin-like ATPase domain"/>
    <property type="match status" value="2"/>
</dbReference>
<feature type="region of interest" description="Disordered" evidence="5">
    <location>
        <begin position="28"/>
        <end position="48"/>
    </location>
</feature>
<evidence type="ECO:0000313" key="7">
    <source>
        <dbReference type="Proteomes" id="UP000243876"/>
    </source>
</evidence>
<protein>
    <submittedName>
        <fullName evidence="6">SPOSA6832_03044-mRNA-1:cds</fullName>
    </submittedName>
</protein>
<evidence type="ECO:0000256" key="3">
    <source>
        <dbReference type="ARBA" id="ARBA00022777"/>
    </source>
</evidence>
<keyword evidence="7" id="KW-1185">Reference proteome</keyword>
<dbReference type="PANTHER" id="PTHR21060:SF15">
    <property type="entry name" value="ACETATE KINASE-RELATED"/>
    <property type="match status" value="1"/>
</dbReference>
<dbReference type="GO" id="GO:0008776">
    <property type="term" value="F:acetate kinase activity"/>
    <property type="evidence" value="ECO:0007669"/>
    <property type="project" value="TreeGrafter"/>
</dbReference>
<proteinExistence type="inferred from homology"/>
<dbReference type="GO" id="GO:0006083">
    <property type="term" value="P:acetate metabolic process"/>
    <property type="evidence" value="ECO:0007669"/>
    <property type="project" value="TreeGrafter"/>
</dbReference>
<keyword evidence="2" id="KW-0547">Nucleotide-binding</keyword>
<feature type="compositionally biased region" description="Basic and acidic residues" evidence="5">
    <location>
        <begin position="30"/>
        <end position="45"/>
    </location>
</feature>